<accession>A0A381QQI7</accession>
<dbReference type="Gene3D" id="2.160.10.10">
    <property type="entry name" value="Hexapeptide repeat proteins"/>
    <property type="match status" value="1"/>
</dbReference>
<reference evidence="7" key="1">
    <citation type="submission" date="2018-05" db="EMBL/GenBank/DDBJ databases">
        <authorList>
            <person name="Lanie J.A."/>
            <person name="Ng W.-L."/>
            <person name="Kazmierczak K.M."/>
            <person name="Andrzejewski T.M."/>
            <person name="Davidsen T.M."/>
            <person name="Wayne K.J."/>
            <person name="Tettelin H."/>
            <person name="Glass J.I."/>
            <person name="Rusch D."/>
            <person name="Podicherti R."/>
            <person name="Tsui H.-C.T."/>
            <person name="Winkler M.E."/>
        </authorList>
    </citation>
    <scope>NUCLEOTIDE SEQUENCE</scope>
</reference>
<dbReference type="AlphaFoldDB" id="A0A381QQI7"/>
<sequence length="144" mass="15725">MACVHVAHDCFVGNNTNMANVATLGGHVELGEWVNLGGGVMVHQFGKIGSHAFVGGGYRAVQDVPPFIIAAGEPLRFGGINKIGLQRRGFSDEKQLLIKKAYRTYFVSKINRTDALNKIKSELPATDEIKEIVQFIENSERGII</sequence>
<dbReference type="PANTHER" id="PTHR43480">
    <property type="entry name" value="ACYL-[ACYL-CARRIER-PROTEIN]--UDP-N-ACETYLGLUCOSAMINE O-ACYLTRANSFERASE"/>
    <property type="match status" value="1"/>
</dbReference>
<dbReference type="GO" id="GO:0008780">
    <property type="term" value="F:acyl-[acyl-carrier-protein]-UDP-N-acetylglucosamine O-acyltransferase activity"/>
    <property type="evidence" value="ECO:0007669"/>
    <property type="project" value="InterPro"/>
</dbReference>
<evidence type="ECO:0000256" key="3">
    <source>
        <dbReference type="ARBA" id="ARBA00022679"/>
    </source>
</evidence>
<dbReference type="InterPro" id="IPR011004">
    <property type="entry name" value="Trimer_LpxA-like_sf"/>
</dbReference>
<keyword evidence="2" id="KW-0441">Lipid A biosynthesis</keyword>
<evidence type="ECO:0000259" key="6">
    <source>
        <dbReference type="Pfam" id="PF13720"/>
    </source>
</evidence>
<evidence type="ECO:0000256" key="2">
    <source>
        <dbReference type="ARBA" id="ARBA00022556"/>
    </source>
</evidence>
<dbReference type="InterPro" id="IPR010137">
    <property type="entry name" value="Lipid_A_LpxA"/>
</dbReference>
<keyword evidence="4" id="KW-0443">Lipid metabolism</keyword>
<dbReference type="InterPro" id="IPR029098">
    <property type="entry name" value="Acetyltransf_C"/>
</dbReference>
<dbReference type="EMBL" id="UINC01001475">
    <property type="protein sequence ID" value="SUZ81626.1"/>
    <property type="molecule type" value="Genomic_DNA"/>
</dbReference>
<keyword evidence="5" id="KW-0012">Acyltransferase</keyword>
<evidence type="ECO:0000256" key="1">
    <source>
        <dbReference type="ARBA" id="ARBA00022516"/>
    </source>
</evidence>
<organism evidence="7">
    <name type="scientific">marine metagenome</name>
    <dbReference type="NCBI Taxonomy" id="408172"/>
    <lineage>
        <taxon>unclassified sequences</taxon>
        <taxon>metagenomes</taxon>
        <taxon>ecological metagenomes</taxon>
    </lineage>
</organism>
<keyword evidence="1" id="KW-0444">Lipid biosynthesis</keyword>
<keyword evidence="3" id="KW-0808">Transferase</keyword>
<dbReference type="InterPro" id="IPR037157">
    <property type="entry name" value="Acetyltransf_C_sf"/>
</dbReference>
<dbReference type="GO" id="GO:0016020">
    <property type="term" value="C:membrane"/>
    <property type="evidence" value="ECO:0007669"/>
    <property type="project" value="GOC"/>
</dbReference>
<name>A0A381QQI7_9ZZZZ</name>
<dbReference type="Gene3D" id="1.20.1180.10">
    <property type="entry name" value="Udp N-acetylglucosamine O-acyltransferase, C-terminal domain"/>
    <property type="match status" value="1"/>
</dbReference>
<evidence type="ECO:0000256" key="4">
    <source>
        <dbReference type="ARBA" id="ARBA00023098"/>
    </source>
</evidence>
<gene>
    <name evidence="7" type="ORF">METZ01_LOCUS34480</name>
</gene>
<dbReference type="Pfam" id="PF13720">
    <property type="entry name" value="Acetyltransf_11"/>
    <property type="match status" value="1"/>
</dbReference>
<dbReference type="PANTHER" id="PTHR43480:SF1">
    <property type="entry name" value="ACYL-[ACYL-CARRIER-PROTEIN]--UDP-N-ACETYLGLUCOSAMINE O-ACYLTRANSFERASE, MITOCHONDRIAL-RELATED"/>
    <property type="match status" value="1"/>
</dbReference>
<protein>
    <recommendedName>
        <fullName evidence="6">UDP N-acetylglucosamine O-acyltransferase C-terminal domain-containing protein</fullName>
    </recommendedName>
</protein>
<dbReference type="GO" id="GO:0009245">
    <property type="term" value="P:lipid A biosynthetic process"/>
    <property type="evidence" value="ECO:0007669"/>
    <property type="project" value="UniProtKB-KW"/>
</dbReference>
<proteinExistence type="predicted"/>
<feature type="domain" description="UDP N-acetylglucosamine O-acyltransferase C-terminal" evidence="6">
    <location>
        <begin position="63"/>
        <end position="144"/>
    </location>
</feature>
<dbReference type="SUPFAM" id="SSF51161">
    <property type="entry name" value="Trimeric LpxA-like enzymes"/>
    <property type="match status" value="1"/>
</dbReference>
<evidence type="ECO:0000313" key="7">
    <source>
        <dbReference type="EMBL" id="SUZ81626.1"/>
    </source>
</evidence>
<evidence type="ECO:0000256" key="5">
    <source>
        <dbReference type="ARBA" id="ARBA00023315"/>
    </source>
</evidence>